<dbReference type="InParanoid" id="A0A7N2N3X5"/>
<feature type="compositionally biased region" description="Polar residues" evidence="1">
    <location>
        <begin position="220"/>
        <end position="229"/>
    </location>
</feature>
<dbReference type="EnsemblPlants" id="QL12p028024:mrna">
    <property type="protein sequence ID" value="QL12p028024:mrna"/>
    <property type="gene ID" value="QL12p028024"/>
</dbReference>
<feature type="domain" description="DUF4283" evidence="2">
    <location>
        <begin position="3"/>
        <end position="84"/>
    </location>
</feature>
<dbReference type="Gramene" id="QL12p028024:mrna">
    <property type="protein sequence ID" value="QL12p028024:mrna"/>
    <property type="gene ID" value="QL12p028024"/>
</dbReference>
<reference evidence="3 4" key="1">
    <citation type="journal article" date="2016" name="G3 (Bethesda)">
        <title>First Draft Assembly and Annotation of the Genome of a California Endemic Oak Quercus lobata Nee (Fagaceae).</title>
        <authorList>
            <person name="Sork V.L."/>
            <person name="Fitz-Gibbon S.T."/>
            <person name="Puiu D."/>
            <person name="Crepeau M."/>
            <person name="Gugger P.F."/>
            <person name="Sherman R."/>
            <person name="Stevens K."/>
            <person name="Langley C.H."/>
            <person name="Pellegrini M."/>
            <person name="Salzberg S.L."/>
        </authorList>
    </citation>
    <scope>NUCLEOTIDE SEQUENCE [LARGE SCALE GENOMIC DNA]</scope>
    <source>
        <strain evidence="3 4">cv. SW786</strain>
    </source>
</reference>
<feature type="compositionally biased region" description="Polar residues" evidence="1">
    <location>
        <begin position="253"/>
        <end position="262"/>
    </location>
</feature>
<dbReference type="InterPro" id="IPR025558">
    <property type="entry name" value="DUF4283"/>
</dbReference>
<feature type="compositionally biased region" description="Pro residues" evidence="1">
    <location>
        <begin position="205"/>
        <end position="217"/>
    </location>
</feature>
<keyword evidence="4" id="KW-1185">Reference proteome</keyword>
<reference evidence="3" key="2">
    <citation type="submission" date="2021-01" db="UniProtKB">
        <authorList>
            <consortium name="EnsemblPlants"/>
        </authorList>
    </citation>
    <scope>IDENTIFICATION</scope>
</reference>
<evidence type="ECO:0000259" key="2">
    <source>
        <dbReference type="Pfam" id="PF14111"/>
    </source>
</evidence>
<organism evidence="3 4">
    <name type="scientific">Quercus lobata</name>
    <name type="common">Valley oak</name>
    <dbReference type="NCBI Taxonomy" id="97700"/>
    <lineage>
        <taxon>Eukaryota</taxon>
        <taxon>Viridiplantae</taxon>
        <taxon>Streptophyta</taxon>
        <taxon>Embryophyta</taxon>
        <taxon>Tracheophyta</taxon>
        <taxon>Spermatophyta</taxon>
        <taxon>Magnoliopsida</taxon>
        <taxon>eudicotyledons</taxon>
        <taxon>Gunneridae</taxon>
        <taxon>Pentapetalae</taxon>
        <taxon>rosids</taxon>
        <taxon>fabids</taxon>
        <taxon>Fagales</taxon>
        <taxon>Fagaceae</taxon>
        <taxon>Quercus</taxon>
    </lineage>
</organism>
<feature type="compositionally biased region" description="Polar residues" evidence="1">
    <location>
        <begin position="183"/>
        <end position="193"/>
    </location>
</feature>
<feature type="compositionally biased region" description="Polar residues" evidence="1">
    <location>
        <begin position="271"/>
        <end position="297"/>
    </location>
</feature>
<dbReference type="AlphaFoldDB" id="A0A7N2N3X5"/>
<feature type="region of interest" description="Disordered" evidence="1">
    <location>
        <begin position="170"/>
        <end position="234"/>
    </location>
</feature>
<evidence type="ECO:0000313" key="3">
    <source>
        <dbReference type="EnsemblPlants" id="QL12p028024:mrna"/>
    </source>
</evidence>
<proteinExistence type="predicted"/>
<feature type="region of interest" description="Disordered" evidence="1">
    <location>
        <begin position="253"/>
        <end position="297"/>
    </location>
</feature>
<dbReference type="EMBL" id="LRBV02000012">
    <property type="status" value="NOT_ANNOTATED_CDS"/>
    <property type="molecule type" value="Genomic_DNA"/>
</dbReference>
<evidence type="ECO:0000256" key="1">
    <source>
        <dbReference type="SAM" id="MobiDB-lite"/>
    </source>
</evidence>
<dbReference type="Pfam" id="PF14111">
    <property type="entry name" value="DUF4283"/>
    <property type="match status" value="1"/>
</dbReference>
<evidence type="ECO:0000313" key="4">
    <source>
        <dbReference type="Proteomes" id="UP000594261"/>
    </source>
</evidence>
<protein>
    <recommendedName>
        <fullName evidence="2">DUF4283 domain-containing protein</fullName>
    </recommendedName>
</protein>
<dbReference type="Proteomes" id="UP000594261">
    <property type="component" value="Chromosome 12"/>
</dbReference>
<name>A0A7N2N3X5_QUELO</name>
<accession>A0A7N2N3X5</accession>
<sequence>MQREFWNHCAFGFLLDYRKFSVHHLQQIINSAWRIRGVVSVIGRDSFFYILHFEVLEDLNHFCSEGPWAVDGALPILEKWKPNLVVLCSILMMALGLGCTHCGLIGHMRGQCNVSLDEIERMLIHQRNRIQRMHQVQFGFDSLEPHFHNELRAFYNKRRRWTTRVRYGNLQQPHHPHAHPVSTPASPVSNPSNPEHLRDESLPLFPNPETPHIPIPPGIFSSQPPLDNTQPEHEHATLNSAILSLSLSNHPISQSPLISPASSPDHPPNPVNSTNHNPNHTLHTSQPLDHNPESSATFTLRPPCALPSESNLHWTWIGEHGPFMTNSTLREISRSNSDTDSDETVLMFNLDRLNEGCPDWVCRDAWSRGQIPVIPDPFIDNLVQGVDRDRLRLEVGDSSTGPQIRRIQDLGQDESWIQYLADDEPQVESAHNRTVSLDTGLSNIHNTAITNLGPGPPSPASVASDPGQHINLQCGTDLVSSQVPPKKRFRIDIGRLGRNIRQKLLCGFFSKEGTKFDTIDPPSFNIDSACHTNVEAPFYPKGCWEADPNQLPQQP</sequence>